<evidence type="ECO:0000259" key="8">
    <source>
        <dbReference type="Pfam" id="PF04055"/>
    </source>
</evidence>
<dbReference type="SFLD" id="SFLDS00029">
    <property type="entry name" value="Radical_SAM"/>
    <property type="match status" value="1"/>
</dbReference>
<keyword evidence="6" id="KW-0408">Iron</keyword>
<evidence type="ECO:0000313" key="11">
    <source>
        <dbReference type="Proteomes" id="UP000218542"/>
    </source>
</evidence>
<organism evidence="10 11">
    <name type="scientific">Candidatus Scalindua japonica</name>
    <dbReference type="NCBI Taxonomy" id="1284222"/>
    <lineage>
        <taxon>Bacteria</taxon>
        <taxon>Pseudomonadati</taxon>
        <taxon>Planctomycetota</taxon>
        <taxon>Candidatus Brocadiia</taxon>
        <taxon>Candidatus Brocadiales</taxon>
        <taxon>Candidatus Scalinduaceae</taxon>
        <taxon>Candidatus Scalindua</taxon>
    </lineage>
</organism>
<keyword evidence="2" id="KW-0004">4Fe-4S</keyword>
<dbReference type="Pfam" id="PF13186">
    <property type="entry name" value="SPASM"/>
    <property type="match status" value="1"/>
</dbReference>
<comment type="cofactor">
    <cofactor evidence="1">
        <name>[4Fe-4S] cluster</name>
        <dbReference type="ChEBI" id="CHEBI:49883"/>
    </cofactor>
</comment>
<dbReference type="Pfam" id="PF04055">
    <property type="entry name" value="Radical_SAM"/>
    <property type="match status" value="1"/>
</dbReference>
<dbReference type="RefSeq" id="WP_096895259.1">
    <property type="nucleotide sequence ID" value="NZ_BAOS01000028.1"/>
</dbReference>
<evidence type="ECO:0000256" key="3">
    <source>
        <dbReference type="ARBA" id="ARBA00022691"/>
    </source>
</evidence>
<evidence type="ECO:0000256" key="1">
    <source>
        <dbReference type="ARBA" id="ARBA00001966"/>
    </source>
</evidence>
<protein>
    <submittedName>
        <fullName evidence="10">Fe-S oxidoreductase</fullName>
    </submittedName>
</protein>
<dbReference type="GO" id="GO:0016491">
    <property type="term" value="F:oxidoreductase activity"/>
    <property type="evidence" value="ECO:0007669"/>
    <property type="project" value="UniProtKB-KW"/>
</dbReference>
<dbReference type="PANTHER" id="PTHR11228">
    <property type="entry name" value="RADICAL SAM DOMAIN PROTEIN"/>
    <property type="match status" value="1"/>
</dbReference>
<name>A0A286U158_9BACT</name>
<keyword evidence="7" id="KW-0411">Iron-sulfur</keyword>
<dbReference type="OrthoDB" id="9808591at2"/>
<reference evidence="11" key="1">
    <citation type="journal article" date="2017" name="Environ. Microbiol. Rep.">
        <title>Genetic Diversity of Marine Anaerobic Ammonium-Oxidizing Bacteria as Revealed by Genomic and Proteomic Analyses of 'Candidatus Scalindua japonica'.</title>
        <authorList>
            <person name="Oshiki M."/>
            <person name="Mizuto K."/>
            <person name="Kimura Z."/>
            <person name="Kindaichi T."/>
            <person name="Satoh H."/>
            <person name="Okabe S."/>
        </authorList>
    </citation>
    <scope>NUCLEOTIDE SEQUENCE [LARGE SCALE GENOMIC DNA]</scope>
    <source>
        <strain evidence="11">husup-a2</strain>
    </source>
</reference>
<dbReference type="EMBL" id="BAOS01000028">
    <property type="protein sequence ID" value="GAX61883.1"/>
    <property type="molecule type" value="Genomic_DNA"/>
</dbReference>
<dbReference type="InterPro" id="IPR000385">
    <property type="entry name" value="MoaA_NifB_PqqE_Fe-S-bd_CS"/>
</dbReference>
<evidence type="ECO:0000313" key="10">
    <source>
        <dbReference type="EMBL" id="GAX61883.1"/>
    </source>
</evidence>
<evidence type="ECO:0000256" key="7">
    <source>
        <dbReference type="ARBA" id="ARBA00023014"/>
    </source>
</evidence>
<keyword evidence="11" id="KW-1185">Reference proteome</keyword>
<proteinExistence type="predicted"/>
<keyword evidence="3" id="KW-0949">S-adenosyl-L-methionine</keyword>
<dbReference type="Gene3D" id="3.20.20.70">
    <property type="entry name" value="Aldolase class I"/>
    <property type="match status" value="1"/>
</dbReference>
<dbReference type="InterPro" id="IPR013785">
    <property type="entry name" value="Aldolase_TIM"/>
</dbReference>
<accession>A0A286U158</accession>
<gene>
    <name evidence="10" type="ORF">SCALIN_C28_0085</name>
</gene>
<dbReference type="SUPFAM" id="SSF102114">
    <property type="entry name" value="Radical SAM enzymes"/>
    <property type="match status" value="1"/>
</dbReference>
<dbReference type="InterPro" id="IPR050377">
    <property type="entry name" value="Radical_SAM_PqqE_MftC-like"/>
</dbReference>
<dbReference type="InterPro" id="IPR058240">
    <property type="entry name" value="rSAM_sf"/>
</dbReference>
<evidence type="ECO:0000256" key="5">
    <source>
        <dbReference type="ARBA" id="ARBA00023002"/>
    </source>
</evidence>
<dbReference type="GO" id="GO:0046872">
    <property type="term" value="F:metal ion binding"/>
    <property type="evidence" value="ECO:0007669"/>
    <property type="project" value="UniProtKB-KW"/>
</dbReference>
<keyword evidence="4" id="KW-0479">Metal-binding</keyword>
<sequence>MKSPKILDYPHRIVIELTPQCNLSCSMCPRNYIETTDGYMSKSLWKRLIDDIAKAEPDTIILPFWRGESLLHPDFIELIQYALNKSLRIHISTNGNLVTGEFAETLACCEFVTFSIHTRIGYKNAKNFLLLKENDKPIVQVSFVKGEDSETMLQTVINSSDLDGFDSVRLYEEHTKDGIFGKSGSSYEIPRTFCPKLNDTLVIAYDGSISRCNHIWETEKKMNFHDMSIKDIWNSERIREIRENYPDEDCGPCDQWTGHTCGESWCLVDGEIEHKIYGEINRVDAE</sequence>
<feature type="domain" description="Radical SAM core" evidence="8">
    <location>
        <begin position="15"/>
        <end position="116"/>
    </location>
</feature>
<evidence type="ECO:0000256" key="2">
    <source>
        <dbReference type="ARBA" id="ARBA00022485"/>
    </source>
</evidence>
<dbReference type="SFLD" id="SFLDG01067">
    <property type="entry name" value="SPASM/twitch_domain_containing"/>
    <property type="match status" value="1"/>
</dbReference>
<evidence type="ECO:0000256" key="6">
    <source>
        <dbReference type="ARBA" id="ARBA00023004"/>
    </source>
</evidence>
<dbReference type="CDD" id="cd21109">
    <property type="entry name" value="SPASM"/>
    <property type="match status" value="1"/>
</dbReference>
<dbReference type="AlphaFoldDB" id="A0A286U158"/>
<dbReference type="GO" id="GO:0051539">
    <property type="term" value="F:4 iron, 4 sulfur cluster binding"/>
    <property type="evidence" value="ECO:0007669"/>
    <property type="project" value="UniProtKB-KW"/>
</dbReference>
<comment type="caution">
    <text evidence="10">The sequence shown here is derived from an EMBL/GenBank/DDBJ whole genome shotgun (WGS) entry which is preliminary data.</text>
</comment>
<evidence type="ECO:0000259" key="9">
    <source>
        <dbReference type="Pfam" id="PF13186"/>
    </source>
</evidence>
<dbReference type="PROSITE" id="PS01305">
    <property type="entry name" value="MOAA_NIFB_PQQE"/>
    <property type="match status" value="1"/>
</dbReference>
<dbReference type="PANTHER" id="PTHR11228:SF7">
    <property type="entry name" value="PQQA PEPTIDE CYCLASE"/>
    <property type="match status" value="1"/>
</dbReference>
<dbReference type="InterPro" id="IPR023885">
    <property type="entry name" value="4Fe4S-binding_SPASM_dom"/>
</dbReference>
<dbReference type="InterPro" id="IPR007197">
    <property type="entry name" value="rSAM"/>
</dbReference>
<dbReference type="Proteomes" id="UP000218542">
    <property type="component" value="Unassembled WGS sequence"/>
</dbReference>
<dbReference type="CDD" id="cd01335">
    <property type="entry name" value="Radical_SAM"/>
    <property type="match status" value="1"/>
</dbReference>
<keyword evidence="5" id="KW-0560">Oxidoreductase</keyword>
<evidence type="ECO:0000256" key="4">
    <source>
        <dbReference type="ARBA" id="ARBA00022723"/>
    </source>
</evidence>
<feature type="domain" description="4Fe4S-binding SPASM" evidence="9">
    <location>
        <begin position="194"/>
        <end position="254"/>
    </location>
</feature>